<name>A0A0D2L345_9EURO</name>
<dbReference type="Gene3D" id="3.30.710.10">
    <property type="entry name" value="Potassium Channel Kv1.1, Chain A"/>
    <property type="match status" value="1"/>
</dbReference>
<keyword evidence="3" id="KW-1185">Reference proteome</keyword>
<sequence>MASPFEAELVIVDPDGDLVLKVGSDRSMSEEDETDSQNGNHKSRNSNDDSGSSNDDSDTALQDIKKNEQPKTIRIRVSGKFMTMCSPVFKAMLDGSFREGQLTLSAVEPPILELPEDEPMTMVELCRILHHKWDAALGAFPSCALPIAIAADKYGCTAIIRSWFHHRFYQEKDKPRVLSTSKNDLAQFISIAYILDDAGAFNSFSRQAYLRWRTKDGENEEFISELQRNHLPSKVHHVLERMAEAQLEELSRISSEALVHLCEDSGLKTSFVISTLTRKVEVPQVYDVQAYRVAQYLKALSDLDLWPYGLDSGSLSLEEAICMVRQLAKQQKPNDNTLCFEDECACCGLSWSGTIENEVNLFQDELHGLCLTCLKRKDLSTSKLIQKCKEHNYVSSQYWYVDSGRDTRDYQTLVD</sequence>
<dbReference type="Proteomes" id="UP000053411">
    <property type="component" value="Unassembled WGS sequence"/>
</dbReference>
<dbReference type="STRING" id="1442371.A0A0D2L345"/>
<gene>
    <name evidence="2" type="ORF">Z520_00140</name>
</gene>
<evidence type="ECO:0000313" key="3">
    <source>
        <dbReference type="Proteomes" id="UP000053411"/>
    </source>
</evidence>
<evidence type="ECO:0000313" key="2">
    <source>
        <dbReference type="EMBL" id="KIY03449.1"/>
    </source>
</evidence>
<protein>
    <recommendedName>
        <fullName evidence="4">BTB domain-containing protein</fullName>
    </recommendedName>
</protein>
<dbReference type="InterPro" id="IPR011333">
    <property type="entry name" value="SKP1/BTB/POZ_sf"/>
</dbReference>
<evidence type="ECO:0000256" key="1">
    <source>
        <dbReference type="SAM" id="MobiDB-lite"/>
    </source>
</evidence>
<reference evidence="2 3" key="1">
    <citation type="submission" date="2015-01" db="EMBL/GenBank/DDBJ databases">
        <title>The Genome Sequence of Fonsecaea multimorphosa CBS 102226.</title>
        <authorList>
            <consortium name="The Broad Institute Genomics Platform"/>
            <person name="Cuomo C."/>
            <person name="de Hoog S."/>
            <person name="Gorbushina A."/>
            <person name="Stielow B."/>
            <person name="Teixiera M."/>
            <person name="Abouelleil A."/>
            <person name="Chapman S.B."/>
            <person name="Priest M."/>
            <person name="Young S.K."/>
            <person name="Wortman J."/>
            <person name="Nusbaum C."/>
            <person name="Birren B."/>
        </authorList>
    </citation>
    <scope>NUCLEOTIDE SEQUENCE [LARGE SCALE GENOMIC DNA]</scope>
    <source>
        <strain evidence="2 3">CBS 102226</strain>
    </source>
</reference>
<accession>A0A0D2L345</accession>
<dbReference type="EMBL" id="KN848062">
    <property type="protein sequence ID" value="KIY03449.1"/>
    <property type="molecule type" value="Genomic_DNA"/>
</dbReference>
<dbReference type="VEuPathDB" id="FungiDB:Z520_00140"/>
<feature type="region of interest" description="Disordered" evidence="1">
    <location>
        <begin position="20"/>
        <end position="69"/>
    </location>
</feature>
<dbReference type="GeneID" id="27705886"/>
<dbReference type="RefSeq" id="XP_016637571.1">
    <property type="nucleotide sequence ID" value="XM_016770661.1"/>
</dbReference>
<dbReference type="OrthoDB" id="5275938at2759"/>
<evidence type="ECO:0008006" key="4">
    <source>
        <dbReference type="Google" id="ProtNLM"/>
    </source>
</evidence>
<proteinExistence type="predicted"/>
<dbReference type="AlphaFoldDB" id="A0A0D2L345"/>
<organism evidence="2 3">
    <name type="scientific">Fonsecaea multimorphosa CBS 102226</name>
    <dbReference type="NCBI Taxonomy" id="1442371"/>
    <lineage>
        <taxon>Eukaryota</taxon>
        <taxon>Fungi</taxon>
        <taxon>Dikarya</taxon>
        <taxon>Ascomycota</taxon>
        <taxon>Pezizomycotina</taxon>
        <taxon>Eurotiomycetes</taxon>
        <taxon>Chaetothyriomycetidae</taxon>
        <taxon>Chaetothyriales</taxon>
        <taxon>Herpotrichiellaceae</taxon>
        <taxon>Fonsecaea</taxon>
    </lineage>
</organism>